<organism evidence="2 3">
    <name type="scientific">Catenaria anguillulae PL171</name>
    <dbReference type="NCBI Taxonomy" id="765915"/>
    <lineage>
        <taxon>Eukaryota</taxon>
        <taxon>Fungi</taxon>
        <taxon>Fungi incertae sedis</taxon>
        <taxon>Blastocladiomycota</taxon>
        <taxon>Blastocladiomycetes</taxon>
        <taxon>Blastocladiales</taxon>
        <taxon>Catenariaceae</taxon>
        <taxon>Catenaria</taxon>
    </lineage>
</organism>
<dbReference type="GO" id="GO:0007035">
    <property type="term" value="P:vacuolar acidification"/>
    <property type="evidence" value="ECO:0007669"/>
    <property type="project" value="TreeGrafter"/>
</dbReference>
<evidence type="ECO:0000259" key="1">
    <source>
        <dbReference type="Pfam" id="PF12234"/>
    </source>
</evidence>
<reference evidence="2 3" key="1">
    <citation type="submission" date="2016-07" db="EMBL/GenBank/DDBJ databases">
        <title>Pervasive Adenine N6-methylation of Active Genes in Fungi.</title>
        <authorList>
            <consortium name="DOE Joint Genome Institute"/>
            <person name="Mondo S.J."/>
            <person name="Dannebaum R.O."/>
            <person name="Kuo R.C."/>
            <person name="Labutti K."/>
            <person name="Haridas S."/>
            <person name="Kuo A."/>
            <person name="Salamov A."/>
            <person name="Ahrendt S.R."/>
            <person name="Lipzen A."/>
            <person name="Sullivan W."/>
            <person name="Andreopoulos W.B."/>
            <person name="Clum A."/>
            <person name="Lindquist E."/>
            <person name="Daum C."/>
            <person name="Ramamoorthy G.K."/>
            <person name="Gryganskyi A."/>
            <person name="Culley D."/>
            <person name="Magnuson J.K."/>
            <person name="James T.Y."/>
            <person name="O'Malley M.A."/>
            <person name="Stajich J.E."/>
            <person name="Spatafora J.W."/>
            <person name="Visel A."/>
            <person name="Grigoriev I.V."/>
        </authorList>
    </citation>
    <scope>NUCLEOTIDE SEQUENCE [LARGE SCALE GENOMIC DNA]</scope>
    <source>
        <strain evidence="2 3">PL171</strain>
    </source>
</reference>
<dbReference type="AlphaFoldDB" id="A0A1Y2HK92"/>
<feature type="domain" description="RAVE complex protein Rav1 C-terminal" evidence="1">
    <location>
        <begin position="1"/>
        <end position="134"/>
    </location>
</feature>
<dbReference type="InterPro" id="IPR052208">
    <property type="entry name" value="DmX-like/RAVE_component"/>
</dbReference>
<dbReference type="PANTHER" id="PTHR13950:SF9">
    <property type="entry name" value="RABCONNECTIN-3A"/>
    <property type="match status" value="1"/>
</dbReference>
<dbReference type="PANTHER" id="PTHR13950">
    <property type="entry name" value="RABCONNECTIN-RELATED"/>
    <property type="match status" value="1"/>
</dbReference>
<evidence type="ECO:0000313" key="2">
    <source>
        <dbReference type="EMBL" id="ORZ34969.1"/>
    </source>
</evidence>
<proteinExistence type="predicted"/>
<feature type="non-terminal residue" evidence="2">
    <location>
        <position position="144"/>
    </location>
</feature>
<dbReference type="GO" id="GO:0043291">
    <property type="term" value="C:RAVE complex"/>
    <property type="evidence" value="ECO:0007669"/>
    <property type="project" value="TreeGrafter"/>
</dbReference>
<dbReference type="InterPro" id="IPR022033">
    <property type="entry name" value="Rav1p_C"/>
</dbReference>
<sequence>WETATALGAGWWLTHPDALRTMAEAIARNHWRKANNPHDCFLYYLALGKRKLMLTLWKQANGHAEQQVMMQFLAKDVNDAWKKQALKNAFVLLGKQRFELAACFFLLGEAYGDAITVCIRNLKDPQLALFVAKLVGQPGVGTVV</sequence>
<dbReference type="STRING" id="765915.A0A1Y2HK92"/>
<dbReference type="Pfam" id="PF12234">
    <property type="entry name" value="Rav1p_C"/>
    <property type="match status" value="1"/>
</dbReference>
<protein>
    <submittedName>
        <fullName evidence="2">RAVE complex protein Rav1 C-terminal</fullName>
    </submittedName>
</protein>
<evidence type="ECO:0000313" key="3">
    <source>
        <dbReference type="Proteomes" id="UP000193411"/>
    </source>
</evidence>
<keyword evidence="3" id="KW-1185">Reference proteome</keyword>
<name>A0A1Y2HK92_9FUNG</name>
<dbReference type="OrthoDB" id="342131at2759"/>
<dbReference type="EMBL" id="MCFL01000025">
    <property type="protein sequence ID" value="ORZ34969.1"/>
    <property type="molecule type" value="Genomic_DNA"/>
</dbReference>
<accession>A0A1Y2HK92</accession>
<feature type="non-terminal residue" evidence="2">
    <location>
        <position position="1"/>
    </location>
</feature>
<dbReference type="Proteomes" id="UP000193411">
    <property type="component" value="Unassembled WGS sequence"/>
</dbReference>
<gene>
    <name evidence="2" type="ORF">BCR44DRAFT_104146</name>
</gene>
<comment type="caution">
    <text evidence="2">The sequence shown here is derived from an EMBL/GenBank/DDBJ whole genome shotgun (WGS) entry which is preliminary data.</text>
</comment>